<gene>
    <name evidence="3" type="ORF">BT67DRAFT_183495</name>
</gene>
<feature type="compositionally biased region" description="Polar residues" evidence="1">
    <location>
        <begin position="474"/>
        <end position="489"/>
    </location>
</feature>
<evidence type="ECO:0000256" key="1">
    <source>
        <dbReference type="SAM" id="MobiDB-lite"/>
    </source>
</evidence>
<proteinExistence type="predicted"/>
<feature type="domain" description="DUF7624" evidence="2">
    <location>
        <begin position="578"/>
        <end position="713"/>
    </location>
</feature>
<dbReference type="Proteomes" id="UP001304895">
    <property type="component" value="Unassembled WGS sequence"/>
</dbReference>
<feature type="compositionally biased region" description="Low complexity" evidence="1">
    <location>
        <begin position="151"/>
        <end position="160"/>
    </location>
</feature>
<feature type="compositionally biased region" description="Basic and acidic residues" evidence="1">
    <location>
        <begin position="495"/>
        <end position="510"/>
    </location>
</feature>
<dbReference type="InterPro" id="IPR056041">
    <property type="entry name" value="DUF7624"/>
</dbReference>
<keyword evidence="4" id="KW-1185">Reference proteome</keyword>
<dbReference type="EMBL" id="MU853403">
    <property type="protein sequence ID" value="KAK4136542.1"/>
    <property type="molecule type" value="Genomic_DNA"/>
</dbReference>
<reference evidence="3" key="1">
    <citation type="journal article" date="2023" name="Mol. Phylogenet. Evol.">
        <title>Genome-scale phylogeny and comparative genomics of the fungal order Sordariales.</title>
        <authorList>
            <person name="Hensen N."/>
            <person name="Bonometti L."/>
            <person name="Westerberg I."/>
            <person name="Brannstrom I.O."/>
            <person name="Guillou S."/>
            <person name="Cros-Aarteil S."/>
            <person name="Calhoun S."/>
            <person name="Haridas S."/>
            <person name="Kuo A."/>
            <person name="Mondo S."/>
            <person name="Pangilinan J."/>
            <person name="Riley R."/>
            <person name="LaButti K."/>
            <person name="Andreopoulos B."/>
            <person name="Lipzen A."/>
            <person name="Chen C."/>
            <person name="Yan M."/>
            <person name="Daum C."/>
            <person name="Ng V."/>
            <person name="Clum A."/>
            <person name="Steindorff A."/>
            <person name="Ohm R.A."/>
            <person name="Martin F."/>
            <person name="Silar P."/>
            <person name="Natvig D.O."/>
            <person name="Lalanne C."/>
            <person name="Gautier V."/>
            <person name="Ament-Velasquez S.L."/>
            <person name="Kruys A."/>
            <person name="Hutchinson M.I."/>
            <person name="Powell A.J."/>
            <person name="Barry K."/>
            <person name="Miller A.N."/>
            <person name="Grigoriev I.V."/>
            <person name="Debuchy R."/>
            <person name="Gladieux P."/>
            <person name="Hiltunen Thoren M."/>
            <person name="Johannesson H."/>
        </authorList>
    </citation>
    <scope>NUCLEOTIDE SEQUENCE</scope>
    <source>
        <strain evidence="3">CBS 123565</strain>
    </source>
</reference>
<feature type="compositionally biased region" description="Polar residues" evidence="1">
    <location>
        <begin position="173"/>
        <end position="183"/>
    </location>
</feature>
<feature type="region of interest" description="Disordered" evidence="1">
    <location>
        <begin position="474"/>
        <end position="581"/>
    </location>
</feature>
<feature type="compositionally biased region" description="Polar residues" evidence="1">
    <location>
        <begin position="133"/>
        <end position="150"/>
    </location>
</feature>
<comment type="caution">
    <text evidence="3">The sequence shown here is derived from an EMBL/GenBank/DDBJ whole genome shotgun (WGS) entry which is preliminary data.</text>
</comment>
<dbReference type="Pfam" id="PF24616">
    <property type="entry name" value="DUF7624"/>
    <property type="match status" value="1"/>
</dbReference>
<evidence type="ECO:0000313" key="4">
    <source>
        <dbReference type="Proteomes" id="UP001304895"/>
    </source>
</evidence>
<name>A0AAN6UP01_9PEZI</name>
<feature type="region of interest" description="Disordered" evidence="1">
    <location>
        <begin position="209"/>
        <end position="250"/>
    </location>
</feature>
<accession>A0AAN6UP01</accession>
<evidence type="ECO:0000259" key="2">
    <source>
        <dbReference type="Pfam" id="PF24616"/>
    </source>
</evidence>
<feature type="region of interest" description="Disordered" evidence="1">
    <location>
        <begin position="132"/>
        <end position="183"/>
    </location>
</feature>
<sequence>MALEAPLRSSTGSIISIYSAHADMSLSTGPESPALSAQYMASSAPDSHPPRPISFMRSSSAYLMSPGSDIVGPSPVTSNGTETTEIEDEAVENAEHEHGHGRRSLVMLRTNIPDHIRRPLSEELVSVIHAPPSFQNWSNDTSSKSISYSMSGTSVEGSSPGSPPPSEPSTVTALHQTPPTVNTKVKPVTFGLDILTPQAQKLDDVFATDPAKQRSSTGSSLELIPESYEVSGDDDSDDADEFSNPTRGQDSEVKALKAALAECWTLCNTLANLSSIHRERVFNSSGTPDAHEKAWKSCWKLCKRLYHSRDDISESYGVRTNLDLCRDFCQSLFDVRQKKDETADSVLRVSFELNNHLYSAQDSRTLPEAFRERTLDFYITLCHRLMKQRNDLAEETDSLLRACWTLAEMLFSLRQNRRDGKAPDEELLGSAVQACWELCDIFREGWTQVRPDRGTPRPNQVNFFAAGPPYGYSGMSSHQSDAARSNAGSRASLHSKRESLRSLADLDRPRTRPLVPETPVTEFEDTPVSPDASPQMPNILVLGTSSESRSDRGGRWSSNASNLSGYSQGSQHTSSTTTATAAVEDTNITRIKALMVKAAMNIGFTRDAAGPDGASGVASLQAFVKGLPTGSFGSLPSHATLLQNYKNLVLSDTSFRSPASLPRGKRFSAVDVAKSVGWMTQRSGQYGFLRDLFRLVFGIQAEDAETRKNMSIIV</sequence>
<protein>
    <recommendedName>
        <fullName evidence="2">DUF7624 domain-containing protein</fullName>
    </recommendedName>
</protein>
<dbReference type="AlphaFoldDB" id="A0AAN6UP01"/>
<feature type="compositionally biased region" description="Acidic residues" evidence="1">
    <location>
        <begin position="231"/>
        <end position="241"/>
    </location>
</feature>
<feature type="compositionally biased region" description="Polar residues" evidence="1">
    <location>
        <begin position="556"/>
        <end position="572"/>
    </location>
</feature>
<reference evidence="3" key="2">
    <citation type="submission" date="2023-05" db="EMBL/GenBank/DDBJ databases">
        <authorList>
            <consortium name="Lawrence Berkeley National Laboratory"/>
            <person name="Steindorff A."/>
            <person name="Hensen N."/>
            <person name="Bonometti L."/>
            <person name="Westerberg I."/>
            <person name="Brannstrom I.O."/>
            <person name="Guillou S."/>
            <person name="Cros-Aarteil S."/>
            <person name="Calhoun S."/>
            <person name="Haridas S."/>
            <person name="Kuo A."/>
            <person name="Mondo S."/>
            <person name="Pangilinan J."/>
            <person name="Riley R."/>
            <person name="Labutti K."/>
            <person name="Andreopoulos B."/>
            <person name="Lipzen A."/>
            <person name="Chen C."/>
            <person name="Yanf M."/>
            <person name="Daum C."/>
            <person name="Ng V."/>
            <person name="Clum A."/>
            <person name="Ohm R."/>
            <person name="Martin F."/>
            <person name="Silar P."/>
            <person name="Natvig D."/>
            <person name="Lalanne C."/>
            <person name="Gautier V."/>
            <person name="Ament-Velasquez S.L."/>
            <person name="Kruys A."/>
            <person name="Hutchinson M.I."/>
            <person name="Powell A.J."/>
            <person name="Barry K."/>
            <person name="Miller A.N."/>
            <person name="Grigoriev I.V."/>
            <person name="Debuchy R."/>
            <person name="Gladieux P."/>
            <person name="Thoren M.H."/>
            <person name="Johannesson H."/>
        </authorList>
    </citation>
    <scope>NUCLEOTIDE SEQUENCE</scope>
    <source>
        <strain evidence="3">CBS 123565</strain>
    </source>
</reference>
<evidence type="ECO:0000313" key="3">
    <source>
        <dbReference type="EMBL" id="KAK4136542.1"/>
    </source>
</evidence>
<organism evidence="3 4">
    <name type="scientific">Trichocladium antarcticum</name>
    <dbReference type="NCBI Taxonomy" id="1450529"/>
    <lineage>
        <taxon>Eukaryota</taxon>
        <taxon>Fungi</taxon>
        <taxon>Dikarya</taxon>
        <taxon>Ascomycota</taxon>
        <taxon>Pezizomycotina</taxon>
        <taxon>Sordariomycetes</taxon>
        <taxon>Sordariomycetidae</taxon>
        <taxon>Sordariales</taxon>
        <taxon>Chaetomiaceae</taxon>
        <taxon>Trichocladium</taxon>
    </lineage>
</organism>